<evidence type="ECO:0000313" key="11">
    <source>
        <dbReference type="EMBL" id="MBM7414256.1"/>
    </source>
</evidence>
<evidence type="ECO:0000256" key="6">
    <source>
        <dbReference type="ARBA" id="ARBA00037281"/>
    </source>
</evidence>
<evidence type="ECO:0000256" key="3">
    <source>
        <dbReference type="ARBA" id="ARBA00022676"/>
    </source>
</evidence>
<dbReference type="RefSeq" id="WP_204867045.1">
    <property type="nucleotide sequence ID" value="NZ_JAFBBK010000001.1"/>
</dbReference>
<dbReference type="CDD" id="cd00761">
    <property type="entry name" value="Glyco_tranf_GTA_type"/>
    <property type="match status" value="1"/>
</dbReference>
<comment type="pathway">
    <text evidence="7">Carotenoid biosynthesis; staphyloxanthin biosynthesis; staphyloxanthin from farnesyl diphosphate: step 4/5.</text>
</comment>
<dbReference type="Pfam" id="PF00535">
    <property type="entry name" value="Glycos_transf_2"/>
    <property type="match status" value="1"/>
</dbReference>
<comment type="function">
    <text evidence="6">Catalyzes the glycosylation of 4,4'-diaponeurosporenoate, i.e. the esterification of glucose at the C1'' position with the carboxyl group of 4,4'-diaponeurosporenic acid, to form glycosyl-4,4'-diaponeurosporenoate. This is a step in the biosynthesis of staphyloxanthin, an orange pigment present in most staphylococci strains.</text>
</comment>
<keyword evidence="4" id="KW-0808">Transferase</keyword>
<evidence type="ECO:0000256" key="2">
    <source>
        <dbReference type="ARBA" id="ARBA00022475"/>
    </source>
</evidence>
<dbReference type="PANTHER" id="PTHR43646">
    <property type="entry name" value="GLYCOSYLTRANSFERASE"/>
    <property type="match status" value="1"/>
</dbReference>
<organism evidence="11 12">
    <name type="scientific">Rhodococcoides corynebacterioides</name>
    <dbReference type="NCBI Taxonomy" id="53972"/>
    <lineage>
        <taxon>Bacteria</taxon>
        <taxon>Bacillati</taxon>
        <taxon>Actinomycetota</taxon>
        <taxon>Actinomycetes</taxon>
        <taxon>Mycobacteriales</taxon>
        <taxon>Nocardiaceae</taxon>
        <taxon>Rhodococcoides</taxon>
    </lineage>
</organism>
<accession>A0ABS2KSK1</accession>
<evidence type="ECO:0000313" key="12">
    <source>
        <dbReference type="Proteomes" id="UP000703038"/>
    </source>
</evidence>
<keyword evidence="3" id="KW-0328">Glycosyltransferase</keyword>
<reference evidence="11 12" key="1">
    <citation type="submission" date="2021-01" db="EMBL/GenBank/DDBJ databases">
        <title>Genomics of switchgrass bacterial isolates.</title>
        <authorList>
            <person name="Shade A."/>
        </authorList>
    </citation>
    <scope>NUCLEOTIDE SEQUENCE [LARGE SCALE GENOMIC DNA]</scope>
    <source>
        <strain evidence="11 12">PvP111</strain>
    </source>
</reference>
<dbReference type="InterPro" id="IPR001173">
    <property type="entry name" value="Glyco_trans_2-like"/>
</dbReference>
<name>A0ABS2KSK1_9NOCA</name>
<dbReference type="Proteomes" id="UP000703038">
    <property type="component" value="Unassembled WGS sequence"/>
</dbReference>
<dbReference type="SUPFAM" id="SSF53448">
    <property type="entry name" value="Nucleotide-diphospho-sugar transferases"/>
    <property type="match status" value="1"/>
</dbReference>
<feature type="domain" description="4Fe-4S ferredoxin-type" evidence="10">
    <location>
        <begin position="9"/>
        <end position="42"/>
    </location>
</feature>
<keyword evidence="12" id="KW-1185">Reference proteome</keyword>
<dbReference type="InterPro" id="IPR017896">
    <property type="entry name" value="4Fe4S_Fe-S-bd"/>
</dbReference>
<evidence type="ECO:0000256" key="9">
    <source>
        <dbReference type="ARBA" id="ARBA00040345"/>
    </source>
</evidence>
<comment type="caution">
    <text evidence="11">The sequence shown here is derived from an EMBL/GenBank/DDBJ whole genome shotgun (WGS) entry which is preliminary data.</text>
</comment>
<evidence type="ECO:0000256" key="8">
    <source>
        <dbReference type="ARBA" id="ARBA00038120"/>
    </source>
</evidence>
<evidence type="ECO:0000256" key="7">
    <source>
        <dbReference type="ARBA" id="ARBA00037904"/>
    </source>
</evidence>
<comment type="similarity">
    <text evidence="8">Belongs to the glycosyltransferase 2 family. CrtQ subfamily.</text>
</comment>
<keyword evidence="2" id="KW-1003">Cell membrane</keyword>
<comment type="subcellular location">
    <subcellularLocation>
        <location evidence="1">Cell membrane</location>
    </subcellularLocation>
</comment>
<dbReference type="EMBL" id="JAFBBK010000001">
    <property type="protein sequence ID" value="MBM7414256.1"/>
    <property type="molecule type" value="Genomic_DNA"/>
</dbReference>
<dbReference type="Gene3D" id="3.90.550.10">
    <property type="entry name" value="Spore Coat Polysaccharide Biosynthesis Protein SpsA, Chain A"/>
    <property type="match status" value="1"/>
</dbReference>
<evidence type="ECO:0000256" key="5">
    <source>
        <dbReference type="ARBA" id="ARBA00023136"/>
    </source>
</evidence>
<gene>
    <name evidence="11" type="ORF">JOE42_000989</name>
</gene>
<evidence type="ECO:0000256" key="1">
    <source>
        <dbReference type="ARBA" id="ARBA00004236"/>
    </source>
</evidence>
<dbReference type="PANTHER" id="PTHR43646:SF2">
    <property type="entry name" value="GLYCOSYLTRANSFERASE 2-LIKE DOMAIN-CONTAINING PROTEIN"/>
    <property type="match status" value="1"/>
</dbReference>
<proteinExistence type="inferred from homology"/>
<protein>
    <recommendedName>
        <fullName evidence="9">4,4'-diaponeurosporenoate glycosyltransferase</fullName>
    </recommendedName>
</protein>
<evidence type="ECO:0000259" key="10">
    <source>
        <dbReference type="PROSITE" id="PS51379"/>
    </source>
</evidence>
<sequence>MNRLSLSVVVPAFDEEECIGACLDLLCTQLDCITEIIVVDNNSADGTRDIVRRRAADHPEIRVVTETQQGLVFARNAGMDAASGDLVARIDADTRVSDDWAATILDFFAADVDQHWAAACGRGEAYELPYGDAAARIKARWSPLARRSPSTPGVRDVPVLYGSNMILRRETWKLIREDVSLRRDVFEDVDMGLCVQKSGGRNAFLPSLTVGVSPRRMESGMRSFVRYMACLPRTLRLHRRHALAAAALVLYVPGVSVLHACRLVMIRAYDSDSGSFSARHLLRPRTDRGMP</sequence>
<keyword evidence="5" id="KW-0472">Membrane</keyword>
<dbReference type="InterPro" id="IPR029044">
    <property type="entry name" value="Nucleotide-diphossugar_trans"/>
</dbReference>
<evidence type="ECO:0000256" key="4">
    <source>
        <dbReference type="ARBA" id="ARBA00022679"/>
    </source>
</evidence>
<dbReference type="PROSITE" id="PS51379">
    <property type="entry name" value="4FE4S_FER_2"/>
    <property type="match status" value="1"/>
</dbReference>